<dbReference type="InterPro" id="IPR013740">
    <property type="entry name" value="Redoxin"/>
</dbReference>
<keyword evidence="2" id="KW-0560">Oxidoreductase</keyword>
<dbReference type="Pfam" id="PF08534">
    <property type="entry name" value="Redoxin"/>
    <property type="match status" value="1"/>
</dbReference>
<name>A0A383A3F3_9ZZZZ</name>
<sequence length="122" mass="12881">MTIKVGDKIPSVTLKHLGADGMEDLSTDDLLRDKKTVLFAVPGAFTPTCSAQHVPGFLTHASEIKEKGVDQIICLSVNDAFVMNAWGKDRGTGEEILMLGDGNGDLTSLMDLTLDGSGFGLG</sequence>
<accession>A0A383A3F3</accession>
<dbReference type="PANTHER" id="PTHR10430:SF16">
    <property type="entry name" value="PEROXIREDOXIN-5, MITOCHONDRIAL"/>
    <property type="match status" value="1"/>
</dbReference>
<keyword evidence="1" id="KW-0575">Peroxidase</keyword>
<dbReference type="SUPFAM" id="SSF52833">
    <property type="entry name" value="Thioredoxin-like"/>
    <property type="match status" value="1"/>
</dbReference>
<evidence type="ECO:0000256" key="2">
    <source>
        <dbReference type="ARBA" id="ARBA00023002"/>
    </source>
</evidence>
<dbReference type="InterPro" id="IPR013766">
    <property type="entry name" value="Thioredoxin_domain"/>
</dbReference>
<dbReference type="Gene3D" id="3.40.30.10">
    <property type="entry name" value="Glutaredoxin"/>
    <property type="match status" value="1"/>
</dbReference>
<dbReference type="PROSITE" id="PS51352">
    <property type="entry name" value="THIOREDOXIN_2"/>
    <property type="match status" value="1"/>
</dbReference>
<organism evidence="4">
    <name type="scientific">marine metagenome</name>
    <dbReference type="NCBI Taxonomy" id="408172"/>
    <lineage>
        <taxon>unclassified sequences</taxon>
        <taxon>metagenomes</taxon>
        <taxon>ecological metagenomes</taxon>
    </lineage>
</organism>
<dbReference type="PANTHER" id="PTHR10430">
    <property type="entry name" value="PEROXIREDOXIN"/>
    <property type="match status" value="1"/>
</dbReference>
<dbReference type="GO" id="GO:0005737">
    <property type="term" value="C:cytoplasm"/>
    <property type="evidence" value="ECO:0007669"/>
    <property type="project" value="TreeGrafter"/>
</dbReference>
<dbReference type="EMBL" id="UINC01188901">
    <property type="protein sequence ID" value="SVE02337.1"/>
    <property type="molecule type" value="Genomic_DNA"/>
</dbReference>
<dbReference type="AlphaFoldDB" id="A0A383A3F3"/>
<evidence type="ECO:0000256" key="1">
    <source>
        <dbReference type="ARBA" id="ARBA00022559"/>
    </source>
</evidence>
<dbReference type="InterPro" id="IPR036249">
    <property type="entry name" value="Thioredoxin-like_sf"/>
</dbReference>
<evidence type="ECO:0000313" key="4">
    <source>
        <dbReference type="EMBL" id="SVE02337.1"/>
    </source>
</evidence>
<feature type="non-terminal residue" evidence="4">
    <location>
        <position position="122"/>
    </location>
</feature>
<evidence type="ECO:0000259" key="3">
    <source>
        <dbReference type="PROSITE" id="PS51352"/>
    </source>
</evidence>
<reference evidence="4" key="1">
    <citation type="submission" date="2018-05" db="EMBL/GenBank/DDBJ databases">
        <authorList>
            <person name="Lanie J.A."/>
            <person name="Ng W.-L."/>
            <person name="Kazmierczak K.M."/>
            <person name="Andrzejewski T.M."/>
            <person name="Davidsen T.M."/>
            <person name="Wayne K.J."/>
            <person name="Tettelin H."/>
            <person name="Glass J.I."/>
            <person name="Rusch D."/>
            <person name="Podicherti R."/>
            <person name="Tsui H.-C.T."/>
            <person name="Winkler M.E."/>
        </authorList>
    </citation>
    <scope>NUCLEOTIDE SEQUENCE</scope>
</reference>
<feature type="domain" description="Thioredoxin" evidence="3">
    <location>
        <begin position="3"/>
        <end position="122"/>
    </location>
</feature>
<protein>
    <recommendedName>
        <fullName evidence="3">Thioredoxin domain-containing protein</fullName>
    </recommendedName>
</protein>
<dbReference type="InterPro" id="IPR037944">
    <property type="entry name" value="PRX5-like"/>
</dbReference>
<dbReference type="GO" id="GO:0042744">
    <property type="term" value="P:hydrogen peroxide catabolic process"/>
    <property type="evidence" value="ECO:0007669"/>
    <property type="project" value="TreeGrafter"/>
</dbReference>
<proteinExistence type="predicted"/>
<dbReference type="GO" id="GO:0008379">
    <property type="term" value="F:thioredoxin peroxidase activity"/>
    <property type="evidence" value="ECO:0007669"/>
    <property type="project" value="InterPro"/>
</dbReference>
<dbReference type="GO" id="GO:0034599">
    <property type="term" value="P:cellular response to oxidative stress"/>
    <property type="evidence" value="ECO:0007669"/>
    <property type="project" value="InterPro"/>
</dbReference>
<gene>
    <name evidence="4" type="ORF">METZ01_LOCUS455191</name>
</gene>
<dbReference type="CDD" id="cd03013">
    <property type="entry name" value="PRX5_like"/>
    <property type="match status" value="1"/>
</dbReference>
<dbReference type="GO" id="GO:0045454">
    <property type="term" value="P:cell redox homeostasis"/>
    <property type="evidence" value="ECO:0007669"/>
    <property type="project" value="TreeGrafter"/>
</dbReference>